<proteinExistence type="predicted"/>
<geneLocation type="plasmid" evidence="2">
    <name>pKF3-140</name>
</geneLocation>
<evidence type="ECO:0000313" key="2">
    <source>
        <dbReference type="EMBL" id="ADD63501.1"/>
    </source>
</evidence>
<sequence>MNRESVWNIEPVTHDEKPNNPTGCDGGEPERQ</sequence>
<protein>
    <submittedName>
        <fullName evidence="2">Uncharacterized protein</fullName>
    </submittedName>
</protein>
<accession>D4HQQ4</accession>
<keyword evidence="2" id="KW-0614">Plasmid</keyword>
<feature type="region of interest" description="Disordered" evidence="1">
    <location>
        <begin position="1"/>
        <end position="32"/>
    </location>
</feature>
<gene>
    <name evidence="2" type="ORF">pKF140-016</name>
    <name evidence="3" type="ORF">pKF140-036</name>
</gene>
<evidence type="ECO:0000256" key="1">
    <source>
        <dbReference type="SAM" id="MobiDB-lite"/>
    </source>
</evidence>
<dbReference type="EMBL" id="FJ876827">
    <property type="protein sequence ID" value="ADD63501.1"/>
    <property type="molecule type" value="Genomic_DNA"/>
</dbReference>
<dbReference type="EMBL" id="FJ876827">
    <property type="protein sequence ID" value="ADD63518.1"/>
    <property type="molecule type" value="Genomic_DNA"/>
</dbReference>
<name>D4HQQ4_KLEPN</name>
<reference evidence="2" key="1">
    <citation type="journal article" date="2010" name="PLoS ONE">
        <title>Sequencing and genetic variation of multidrug resistance plasmids in Klebsiella pneumoniae.</title>
        <authorList>
            <person name="Zhao F."/>
            <person name="Bai J."/>
            <person name="Wu J."/>
            <person name="Liu J."/>
            <person name="Zhou M."/>
            <person name="Xia S."/>
            <person name="Wang S."/>
            <person name="Yao X."/>
            <person name="Yi H."/>
            <person name="Lin M."/>
            <person name="Gao S."/>
            <person name="Zhou T."/>
            <person name="Xu Z."/>
            <person name="Niu Y."/>
            <person name="Bao Q."/>
        </authorList>
    </citation>
    <scope>NUCLEOTIDE SEQUENCE</scope>
    <source>
        <strain evidence="2">KF3</strain>
        <plasmid evidence="2">pKF3-140</plasmid>
    </source>
</reference>
<organism evidence="2">
    <name type="scientific">Klebsiella pneumoniae</name>
    <dbReference type="NCBI Taxonomy" id="573"/>
    <lineage>
        <taxon>Bacteria</taxon>
        <taxon>Pseudomonadati</taxon>
        <taxon>Pseudomonadota</taxon>
        <taxon>Gammaproteobacteria</taxon>
        <taxon>Enterobacterales</taxon>
        <taxon>Enterobacteriaceae</taxon>
        <taxon>Klebsiella/Raoultella group</taxon>
        <taxon>Klebsiella</taxon>
        <taxon>Klebsiella pneumoniae complex</taxon>
    </lineage>
</organism>
<dbReference type="AlphaFoldDB" id="D4HQQ4"/>
<evidence type="ECO:0000313" key="3">
    <source>
        <dbReference type="EMBL" id="ADD63518.1"/>
    </source>
</evidence>